<evidence type="ECO:0000256" key="1">
    <source>
        <dbReference type="SAM" id="MobiDB-lite"/>
    </source>
</evidence>
<proteinExistence type="predicted"/>
<accession>A0A6A6FBY1</accession>
<evidence type="ECO:0000313" key="3">
    <source>
        <dbReference type="Proteomes" id="UP000799539"/>
    </source>
</evidence>
<organism evidence="2 3">
    <name type="scientific">Cercospora zeae-maydis SCOH1-5</name>
    <dbReference type="NCBI Taxonomy" id="717836"/>
    <lineage>
        <taxon>Eukaryota</taxon>
        <taxon>Fungi</taxon>
        <taxon>Dikarya</taxon>
        <taxon>Ascomycota</taxon>
        <taxon>Pezizomycotina</taxon>
        <taxon>Dothideomycetes</taxon>
        <taxon>Dothideomycetidae</taxon>
        <taxon>Mycosphaerellales</taxon>
        <taxon>Mycosphaerellaceae</taxon>
        <taxon>Cercospora</taxon>
    </lineage>
</organism>
<gene>
    <name evidence="2" type="ORF">CERZMDRAFT_85833</name>
</gene>
<dbReference type="EMBL" id="ML992679">
    <property type="protein sequence ID" value="KAF2210916.1"/>
    <property type="molecule type" value="Genomic_DNA"/>
</dbReference>
<dbReference type="Proteomes" id="UP000799539">
    <property type="component" value="Unassembled WGS sequence"/>
</dbReference>
<protein>
    <submittedName>
        <fullName evidence="2">Uncharacterized protein</fullName>
    </submittedName>
</protein>
<sequence>MMNVGCLIQRQCIFVIDASQITTTPPCQRCADYSDHYSARVRSQQVRLIILQATGRDAVNNGSQQSRCKTPVAGPGIVREVACRPARYKPYSWPRRHGEFQPQPAAPHLIISGRAFSGAGAGRLQSARPPTPRSPATYTTVHNMIPADSLKPIRDDDDG</sequence>
<feature type="region of interest" description="Disordered" evidence="1">
    <location>
        <begin position="120"/>
        <end position="159"/>
    </location>
</feature>
<name>A0A6A6FBY1_9PEZI</name>
<reference evidence="2" key="1">
    <citation type="journal article" date="2020" name="Stud. Mycol.">
        <title>101 Dothideomycetes genomes: a test case for predicting lifestyles and emergence of pathogens.</title>
        <authorList>
            <person name="Haridas S."/>
            <person name="Albert R."/>
            <person name="Binder M."/>
            <person name="Bloem J."/>
            <person name="Labutti K."/>
            <person name="Salamov A."/>
            <person name="Andreopoulos B."/>
            <person name="Baker S."/>
            <person name="Barry K."/>
            <person name="Bills G."/>
            <person name="Bluhm B."/>
            <person name="Cannon C."/>
            <person name="Castanera R."/>
            <person name="Culley D."/>
            <person name="Daum C."/>
            <person name="Ezra D."/>
            <person name="Gonzalez J."/>
            <person name="Henrissat B."/>
            <person name="Kuo A."/>
            <person name="Liang C."/>
            <person name="Lipzen A."/>
            <person name="Lutzoni F."/>
            <person name="Magnuson J."/>
            <person name="Mondo S."/>
            <person name="Nolan M."/>
            <person name="Ohm R."/>
            <person name="Pangilinan J."/>
            <person name="Park H.-J."/>
            <person name="Ramirez L."/>
            <person name="Alfaro M."/>
            <person name="Sun H."/>
            <person name="Tritt A."/>
            <person name="Yoshinaga Y."/>
            <person name="Zwiers L.-H."/>
            <person name="Turgeon B."/>
            <person name="Goodwin S."/>
            <person name="Spatafora J."/>
            <person name="Crous P."/>
            <person name="Grigoriev I."/>
        </authorList>
    </citation>
    <scope>NUCLEOTIDE SEQUENCE</scope>
    <source>
        <strain evidence="2">SCOH1-5</strain>
    </source>
</reference>
<evidence type="ECO:0000313" key="2">
    <source>
        <dbReference type="EMBL" id="KAF2210916.1"/>
    </source>
</evidence>
<dbReference type="AlphaFoldDB" id="A0A6A6FBY1"/>
<keyword evidence="3" id="KW-1185">Reference proteome</keyword>